<reference evidence="3 4" key="1">
    <citation type="submission" date="2024-07" db="EMBL/GenBank/DDBJ databases">
        <title>Molecular mechanisms and environmental adaptations of flagellar loss and biofilm growth of Rhodanobacter under environmental stress.</title>
        <authorList>
            <person name="Chen M."/>
        </authorList>
    </citation>
    <scope>NUCLEOTIDE SEQUENCE [LARGE SCALE GENOMIC DNA]</scope>
    <source>
        <strain evidence="3 4">RS22</strain>
    </source>
</reference>
<dbReference type="InterPro" id="IPR027417">
    <property type="entry name" value="P-loop_NTPase"/>
</dbReference>
<dbReference type="CDD" id="cd04859">
    <property type="entry name" value="Prim_Pol"/>
    <property type="match status" value="1"/>
</dbReference>
<dbReference type="SUPFAM" id="SSF56747">
    <property type="entry name" value="Prim-pol domain"/>
    <property type="match status" value="1"/>
</dbReference>
<organism evidence="3 4">
    <name type="scientific">Rhodanobacter humi</name>
    <dbReference type="NCBI Taxonomy" id="1888173"/>
    <lineage>
        <taxon>Bacteria</taxon>
        <taxon>Pseudomonadati</taxon>
        <taxon>Pseudomonadota</taxon>
        <taxon>Gammaproteobacteria</taxon>
        <taxon>Lysobacterales</taxon>
        <taxon>Rhodanobacteraceae</taxon>
        <taxon>Rhodanobacter</taxon>
    </lineage>
</organism>
<dbReference type="SMART" id="SM00382">
    <property type="entry name" value="AAA"/>
    <property type="match status" value="1"/>
</dbReference>
<dbReference type="Proteomes" id="UP001562159">
    <property type="component" value="Unassembled WGS sequence"/>
</dbReference>
<accession>A0ABV4ASJ8</accession>
<dbReference type="SMART" id="SM00943">
    <property type="entry name" value="Prim-Pol"/>
    <property type="match status" value="1"/>
</dbReference>
<evidence type="ECO:0000313" key="3">
    <source>
        <dbReference type="EMBL" id="MEY2183183.1"/>
    </source>
</evidence>
<proteinExistence type="predicted"/>
<gene>
    <name evidence="3" type="ORF">AB7878_12220</name>
</gene>
<keyword evidence="4" id="KW-1185">Reference proteome</keyword>
<dbReference type="Pfam" id="PF13481">
    <property type="entry name" value="AAA_25"/>
    <property type="match status" value="1"/>
</dbReference>
<evidence type="ECO:0000259" key="1">
    <source>
        <dbReference type="SMART" id="SM00382"/>
    </source>
</evidence>
<dbReference type="Gene3D" id="3.40.50.300">
    <property type="entry name" value="P-loop containing nucleotide triphosphate hydrolases"/>
    <property type="match status" value="1"/>
</dbReference>
<sequence>MSATILDEALRHAAEGFEVFPLVAFKGDGSKSDGKKPAVKWKAEASKDPAQLRKWFGPGGRHARGGLALRTGATRTNPDTGAAEWLVVVDVDMASHGKDGLAALRDACAANGLRPEDFVTRVQQTAGGGWHALYWSPVQLKDGPDALGKGSGVDMKADSYIVVAPTKIGDTAYRWEDPAAPIACIGALASLFTTGTPRTATTDRTPLPGVDPVRALQRGIDYLATAPRSVKGAGGDQCAFTVAAKLLALGMDEPAALDLLLSEHWDDGCGWSADRLAEKVRNAARYMQQHRGADAPEAAFSPVPEAKPAHHYNLLSVGDLLSRAPPSWLVRGLLPARGLGVVYGAPGSGKSFLVLDLAAAIARGIPWAGQRVKRGAVVYVGLEGQMGPRVSAYLCDRELKAADVAGLQVIERQGLNLLQDERADVGRLIADIQGAELGPVAMVVVDTLNRAMPGGNENASEDMGRAIRCAGEISAGLDCLCVFVHHSGKDAGKGARGHSSLLGAADAELEVRRGDNGEARFLEATKVKDGEDGARFSFRLKVVDLGATRDHDPDADPSERDASCVVEGLERATVGATGKARNWTAHRTNALEALRTAFDRSQFGAVNWDDEGVCGIDDWRAAYFELVPIGDALEGEELRTARNSRTRNFSNAVDWLTAEKLVTVEKKKGRSGYRIVS</sequence>
<evidence type="ECO:0000313" key="4">
    <source>
        <dbReference type="Proteomes" id="UP001562159"/>
    </source>
</evidence>
<comment type="caution">
    <text evidence="3">The sequence shown here is derived from an EMBL/GenBank/DDBJ whole genome shotgun (WGS) entry which is preliminary data.</text>
</comment>
<dbReference type="Pfam" id="PF09250">
    <property type="entry name" value="Prim-Pol"/>
    <property type="match status" value="1"/>
</dbReference>
<name>A0ABV4ASJ8_9GAMM</name>
<dbReference type="SUPFAM" id="SSF52540">
    <property type="entry name" value="P-loop containing nucleoside triphosphate hydrolases"/>
    <property type="match status" value="1"/>
</dbReference>
<feature type="domain" description="AAA+ ATPase" evidence="1">
    <location>
        <begin position="336"/>
        <end position="515"/>
    </location>
</feature>
<dbReference type="InterPro" id="IPR015330">
    <property type="entry name" value="DNA_primase/pol_bifunc_N"/>
</dbReference>
<evidence type="ECO:0000259" key="2">
    <source>
        <dbReference type="SMART" id="SM00943"/>
    </source>
</evidence>
<feature type="domain" description="DNA primase/polymerase bifunctional N-terminal" evidence="2">
    <location>
        <begin position="9"/>
        <end position="188"/>
    </location>
</feature>
<dbReference type="InterPro" id="IPR003593">
    <property type="entry name" value="AAA+_ATPase"/>
</dbReference>
<protein>
    <submittedName>
        <fullName evidence="3">AAA family ATPase</fullName>
    </submittedName>
</protein>
<dbReference type="EMBL" id="JBGBPY010000001">
    <property type="protein sequence ID" value="MEY2183183.1"/>
    <property type="molecule type" value="Genomic_DNA"/>
</dbReference>